<gene>
    <name evidence="1" type="ORF">CR165_20540</name>
</gene>
<evidence type="ECO:0000313" key="1">
    <source>
        <dbReference type="EMBL" id="PWC26975.1"/>
    </source>
</evidence>
<sequence>MTILEAMDDPNLFGTHFRGESWGAWRAFLAALFALPMDEAQEAIYRHHTGRTALPGGASKEAVLVCGRRAGKSRVVAFIATYLATFRSYEEYLAPGEVATIAVIAANQKQARSIFRYISGALNSIGLLKSMVENETAESIVLNNRVVIEIATASFRVTRGYTYAAVLADEIAFWRSEESANPDEEIIKAIRPGLSTVPGAMLLLASSPYAKRGLLYNLWKRHYGQDGARVLVWRGTTQEMNPRIDPDIIAEAYQDDPEAASAEYGAEFRNDIAAFVAREVVDACTPPGRYEVPYITGNAYRAFVDPSGGTSDSMTLAIAHQEGRGTGPRRAVLDAVREVKPPFSPEQTVEEFATLLKSYRISRVTGDRYAGEWPREQFRKHGIQYDLADKPKSDIYRDLLPMLNSGQCELLDVPRLAAQLFGLERRTSRGGRDSIDHSPGGHDDLANAVAGVLVHGRGETTALERMRAMVS</sequence>
<dbReference type="InterPro" id="IPR027417">
    <property type="entry name" value="P-loop_NTPase"/>
</dbReference>
<dbReference type="Proteomes" id="UP000245048">
    <property type="component" value="Unassembled WGS sequence"/>
</dbReference>
<accession>A0A2U1UZ91</accession>
<comment type="caution">
    <text evidence="1">The sequence shown here is derived from an EMBL/GenBank/DDBJ whole genome shotgun (WGS) entry which is preliminary data.</text>
</comment>
<keyword evidence="2" id="KW-1185">Reference proteome</keyword>
<evidence type="ECO:0008006" key="3">
    <source>
        <dbReference type="Google" id="ProtNLM"/>
    </source>
</evidence>
<name>A0A2U1UZ91_9PROT</name>
<dbReference type="Gene3D" id="3.40.50.300">
    <property type="entry name" value="P-loop containing nucleotide triphosphate hydrolases"/>
    <property type="match status" value="1"/>
</dbReference>
<dbReference type="Gene3D" id="3.30.420.240">
    <property type="match status" value="1"/>
</dbReference>
<reference evidence="2" key="1">
    <citation type="submission" date="2017-10" db="EMBL/GenBank/DDBJ databases">
        <authorList>
            <person name="Toshchakov S.V."/>
            <person name="Goeva M.A."/>
        </authorList>
    </citation>
    <scope>NUCLEOTIDE SEQUENCE [LARGE SCALE GENOMIC DNA]</scope>
    <source>
        <strain evidence="2">JR1/69-1-13</strain>
    </source>
</reference>
<organism evidence="1 2">
    <name type="scientific">Teichococcus aestuarii</name>
    <dbReference type="NCBI Taxonomy" id="568898"/>
    <lineage>
        <taxon>Bacteria</taxon>
        <taxon>Pseudomonadati</taxon>
        <taxon>Pseudomonadota</taxon>
        <taxon>Alphaproteobacteria</taxon>
        <taxon>Acetobacterales</taxon>
        <taxon>Roseomonadaceae</taxon>
        <taxon>Roseomonas</taxon>
    </lineage>
</organism>
<evidence type="ECO:0000313" key="2">
    <source>
        <dbReference type="Proteomes" id="UP000245048"/>
    </source>
</evidence>
<dbReference type="AlphaFoldDB" id="A0A2U1UZ91"/>
<dbReference type="OrthoDB" id="280696at2"/>
<proteinExistence type="predicted"/>
<dbReference type="Pfam" id="PF03237">
    <property type="entry name" value="Terminase_6N"/>
    <property type="match status" value="1"/>
</dbReference>
<dbReference type="EMBL" id="PDOA01000021">
    <property type="protein sequence ID" value="PWC26975.1"/>
    <property type="molecule type" value="Genomic_DNA"/>
</dbReference>
<protein>
    <recommendedName>
        <fullName evidence="3">Terminase</fullName>
    </recommendedName>
</protein>